<proteinExistence type="predicted"/>
<keyword evidence="5" id="KW-1133">Transmembrane helix</keyword>
<dbReference type="AlphaFoldDB" id="M4Q9A7"/>
<accession>M4Q9A7</accession>
<name>M4Q9A7_ANDGO</name>
<dbReference type="TCDB" id="2.A.64.1.4">
    <property type="family name" value="the twin arginine targeting (tat) family"/>
</dbReference>
<dbReference type="GO" id="GO:0015031">
    <property type="term" value="P:protein transport"/>
    <property type="evidence" value="ECO:0007669"/>
    <property type="project" value="UniProtKB-KW"/>
</dbReference>
<keyword evidence="7" id="KW-0472">Membrane</keyword>
<reference evidence="8" key="1">
    <citation type="journal article" date="2013" name="Genome Biol. Evol.">
        <title>Strikingly bacteria-like and gene-rich mitochondrial genomes throughout jakobid protists.</title>
        <authorList>
            <person name="Burger G."/>
            <person name="Gray M.W."/>
            <person name="Forget L."/>
            <person name="Lang B.F."/>
        </authorList>
    </citation>
    <scope>NUCLEOTIDE SEQUENCE</scope>
    <source>
        <strain evidence="8">ATCC PRA-185</strain>
    </source>
</reference>
<keyword evidence="2" id="KW-0813">Transport</keyword>
<evidence type="ECO:0000256" key="1">
    <source>
        <dbReference type="ARBA" id="ARBA00004167"/>
    </source>
</evidence>
<evidence type="ECO:0000256" key="4">
    <source>
        <dbReference type="ARBA" id="ARBA00022927"/>
    </source>
</evidence>
<dbReference type="EMBL" id="KC353352">
    <property type="protein sequence ID" value="AGH24002.1"/>
    <property type="molecule type" value="Genomic_DNA"/>
</dbReference>
<dbReference type="Gene3D" id="1.20.5.3310">
    <property type="match status" value="1"/>
</dbReference>
<gene>
    <name evidence="8" type="primary">tatA</name>
</gene>
<evidence type="ECO:0000256" key="7">
    <source>
        <dbReference type="ARBA" id="ARBA00023136"/>
    </source>
</evidence>
<evidence type="ECO:0000256" key="5">
    <source>
        <dbReference type="ARBA" id="ARBA00022989"/>
    </source>
</evidence>
<evidence type="ECO:0000256" key="6">
    <source>
        <dbReference type="ARBA" id="ARBA00023010"/>
    </source>
</evidence>
<dbReference type="Pfam" id="PF02416">
    <property type="entry name" value="TatA_B_E"/>
    <property type="match status" value="1"/>
</dbReference>
<keyword evidence="3" id="KW-0812">Transmembrane</keyword>
<organism evidence="8">
    <name type="scientific">Andalucia godoyi</name>
    <name type="common">Flagellate</name>
    <dbReference type="NCBI Taxonomy" id="505711"/>
    <lineage>
        <taxon>Eukaryota</taxon>
        <taxon>Discoba</taxon>
        <taxon>Jakobida</taxon>
        <taxon>Andalucina</taxon>
        <taxon>Andaluciidae</taxon>
        <taxon>Andalucia</taxon>
    </lineage>
</organism>
<geneLocation type="mitochondrion" evidence="8"/>
<comment type="subcellular location">
    <subcellularLocation>
        <location evidence="1">Membrane</location>
        <topology evidence="1">Single-pass membrane protein</topology>
    </subcellularLocation>
</comment>
<evidence type="ECO:0000256" key="2">
    <source>
        <dbReference type="ARBA" id="ARBA00022448"/>
    </source>
</evidence>
<sequence>MSLGLGQILVVLLVLVLLFGNLPKMLKDLASGIKIFKKTIEDSEDPKKSEKP</sequence>
<dbReference type="GeneID" id="15332855"/>
<dbReference type="InterPro" id="IPR003369">
    <property type="entry name" value="TatA/B/E"/>
</dbReference>
<keyword evidence="4" id="KW-0653">Protein transport</keyword>
<evidence type="ECO:0000313" key="8">
    <source>
        <dbReference type="EMBL" id="AGH24002.1"/>
    </source>
</evidence>
<dbReference type="RefSeq" id="YP_007890508.1">
    <property type="nucleotide sequence ID" value="NC_021124.1"/>
</dbReference>
<keyword evidence="8" id="KW-0496">Mitochondrion</keyword>
<protein>
    <submittedName>
        <fullName evidence="8">Sec-independent protein translocase component tatA/E</fullName>
    </submittedName>
</protein>
<dbReference type="GO" id="GO:0016020">
    <property type="term" value="C:membrane"/>
    <property type="evidence" value="ECO:0007669"/>
    <property type="project" value="UniProtKB-ARBA"/>
</dbReference>
<evidence type="ECO:0000256" key="3">
    <source>
        <dbReference type="ARBA" id="ARBA00022692"/>
    </source>
</evidence>
<keyword evidence="6" id="KW-0811">Translocation</keyword>